<gene>
    <name evidence="2" type="ORF">B1B_14759</name>
</gene>
<dbReference type="InterPro" id="IPR036567">
    <property type="entry name" value="RHF-like"/>
</dbReference>
<dbReference type="Gene3D" id="3.30.160.100">
    <property type="entry name" value="Ribosome hibernation promotion factor-like"/>
    <property type="match status" value="1"/>
</dbReference>
<dbReference type="InterPro" id="IPR003489">
    <property type="entry name" value="RHF/RaiA"/>
</dbReference>
<reference evidence="2" key="1">
    <citation type="submission" date="2013-08" db="EMBL/GenBank/DDBJ databases">
        <authorList>
            <person name="Mendez C."/>
            <person name="Richter M."/>
            <person name="Ferrer M."/>
            <person name="Sanchez J."/>
        </authorList>
    </citation>
    <scope>NUCLEOTIDE SEQUENCE</scope>
</reference>
<evidence type="ECO:0000256" key="1">
    <source>
        <dbReference type="ARBA" id="ARBA00022845"/>
    </source>
</evidence>
<dbReference type="EMBL" id="AUZY01009799">
    <property type="protein sequence ID" value="EQD40877.1"/>
    <property type="molecule type" value="Genomic_DNA"/>
</dbReference>
<name>T0Z9W8_9ZZZZ</name>
<keyword evidence="1" id="KW-0810">Translation regulation</keyword>
<dbReference type="NCBIfam" id="TIGR00741">
    <property type="entry name" value="yfiA"/>
    <property type="match status" value="1"/>
</dbReference>
<evidence type="ECO:0000313" key="2">
    <source>
        <dbReference type="EMBL" id="EQD40877.1"/>
    </source>
</evidence>
<dbReference type="PANTHER" id="PTHR33231:SF1">
    <property type="entry name" value="30S RIBOSOMAL PROTEIN"/>
    <property type="match status" value="1"/>
</dbReference>
<dbReference type="GO" id="GO:0043024">
    <property type="term" value="F:ribosomal small subunit binding"/>
    <property type="evidence" value="ECO:0007669"/>
    <property type="project" value="TreeGrafter"/>
</dbReference>
<dbReference type="GO" id="GO:0022627">
    <property type="term" value="C:cytosolic small ribosomal subunit"/>
    <property type="evidence" value="ECO:0007669"/>
    <property type="project" value="TreeGrafter"/>
</dbReference>
<comment type="caution">
    <text evidence="2">The sequence shown here is derived from an EMBL/GenBank/DDBJ whole genome shotgun (WGS) entry which is preliminary data.</text>
</comment>
<keyword evidence="2" id="KW-0689">Ribosomal protein</keyword>
<dbReference type="InterPro" id="IPR050574">
    <property type="entry name" value="HPF/YfiA_ribosome-assoc"/>
</dbReference>
<keyword evidence="2" id="KW-0687">Ribonucleoprotein</keyword>
<dbReference type="SUPFAM" id="SSF69754">
    <property type="entry name" value="Ribosome binding protein Y (YfiA homologue)"/>
    <property type="match status" value="1"/>
</dbReference>
<dbReference type="GO" id="GO:0045900">
    <property type="term" value="P:negative regulation of translational elongation"/>
    <property type="evidence" value="ECO:0007669"/>
    <property type="project" value="TreeGrafter"/>
</dbReference>
<organism evidence="2">
    <name type="scientific">mine drainage metagenome</name>
    <dbReference type="NCBI Taxonomy" id="410659"/>
    <lineage>
        <taxon>unclassified sequences</taxon>
        <taxon>metagenomes</taxon>
        <taxon>ecological metagenomes</taxon>
    </lineage>
</organism>
<dbReference type="AlphaFoldDB" id="T0Z9W8"/>
<reference evidence="2" key="2">
    <citation type="journal article" date="2014" name="ISME J.">
        <title>Microbial stratification in low pH oxic and suboxic macroscopic growths along an acid mine drainage.</title>
        <authorList>
            <person name="Mendez-Garcia C."/>
            <person name="Mesa V."/>
            <person name="Sprenger R.R."/>
            <person name="Richter M."/>
            <person name="Diez M.S."/>
            <person name="Solano J."/>
            <person name="Bargiela R."/>
            <person name="Golyshina O.V."/>
            <person name="Manteca A."/>
            <person name="Ramos J.L."/>
            <person name="Gallego J.R."/>
            <person name="Llorente I."/>
            <person name="Martins Dos Santos V.A."/>
            <person name="Jensen O.N."/>
            <person name="Pelaez A.I."/>
            <person name="Sanchez J."/>
            <person name="Ferrer M."/>
        </authorList>
    </citation>
    <scope>NUCLEOTIDE SEQUENCE</scope>
</reference>
<protein>
    <submittedName>
        <fullName evidence="2">Sigma 54 modulation protein/ribosomal protein S30EA</fullName>
    </submittedName>
</protein>
<dbReference type="PANTHER" id="PTHR33231">
    <property type="entry name" value="30S RIBOSOMAL PROTEIN"/>
    <property type="match status" value="1"/>
</dbReference>
<accession>T0Z9W8</accession>
<feature type="non-terminal residue" evidence="2">
    <location>
        <position position="104"/>
    </location>
</feature>
<dbReference type="Pfam" id="PF02482">
    <property type="entry name" value="Ribosomal_S30AE"/>
    <property type="match status" value="1"/>
</dbReference>
<sequence length="104" mass="11830">MEIVVRSRDIEVTAALRAHVARKVRKLDRLLEGKGDGPAEVRLAVERGRHIAEVTMPLNGFLLRGEERGDDMYASVDHVIQKLERQLKKLRARGHRPRQQNASS</sequence>
<dbReference type="CDD" id="cd00552">
    <property type="entry name" value="RaiA"/>
    <property type="match status" value="1"/>
</dbReference>
<proteinExistence type="predicted"/>